<name>A0A166V8P2_9AGAM</name>
<feature type="compositionally biased region" description="Acidic residues" evidence="1">
    <location>
        <begin position="57"/>
        <end position="68"/>
    </location>
</feature>
<protein>
    <submittedName>
        <fullName evidence="2">Uncharacterized protein</fullName>
    </submittedName>
</protein>
<keyword evidence="3" id="KW-1185">Reference proteome</keyword>
<gene>
    <name evidence="2" type="ORF">FIBSPDRAFT_944020</name>
</gene>
<evidence type="ECO:0000313" key="3">
    <source>
        <dbReference type="Proteomes" id="UP000076532"/>
    </source>
</evidence>
<dbReference type="Proteomes" id="UP000076532">
    <property type="component" value="Unassembled WGS sequence"/>
</dbReference>
<evidence type="ECO:0000313" key="2">
    <source>
        <dbReference type="EMBL" id="KZP32462.1"/>
    </source>
</evidence>
<evidence type="ECO:0000256" key="1">
    <source>
        <dbReference type="SAM" id="MobiDB-lite"/>
    </source>
</evidence>
<accession>A0A166V8P2</accession>
<feature type="compositionally biased region" description="Polar residues" evidence="1">
    <location>
        <begin position="87"/>
        <end position="99"/>
    </location>
</feature>
<organism evidence="2 3">
    <name type="scientific">Athelia psychrophila</name>
    <dbReference type="NCBI Taxonomy" id="1759441"/>
    <lineage>
        <taxon>Eukaryota</taxon>
        <taxon>Fungi</taxon>
        <taxon>Dikarya</taxon>
        <taxon>Basidiomycota</taxon>
        <taxon>Agaricomycotina</taxon>
        <taxon>Agaricomycetes</taxon>
        <taxon>Agaricomycetidae</taxon>
        <taxon>Atheliales</taxon>
        <taxon>Atheliaceae</taxon>
        <taxon>Athelia</taxon>
    </lineage>
</organism>
<reference evidence="2 3" key="1">
    <citation type="journal article" date="2016" name="Mol. Biol. Evol.">
        <title>Comparative Genomics of Early-Diverging Mushroom-Forming Fungi Provides Insights into the Origins of Lignocellulose Decay Capabilities.</title>
        <authorList>
            <person name="Nagy L.G."/>
            <person name="Riley R."/>
            <person name="Tritt A."/>
            <person name="Adam C."/>
            <person name="Daum C."/>
            <person name="Floudas D."/>
            <person name="Sun H."/>
            <person name="Yadav J.S."/>
            <person name="Pangilinan J."/>
            <person name="Larsson K.H."/>
            <person name="Matsuura K."/>
            <person name="Barry K."/>
            <person name="Labutti K."/>
            <person name="Kuo R."/>
            <person name="Ohm R.A."/>
            <person name="Bhattacharya S.S."/>
            <person name="Shirouzu T."/>
            <person name="Yoshinaga Y."/>
            <person name="Martin F.M."/>
            <person name="Grigoriev I.V."/>
            <person name="Hibbett D.S."/>
        </authorList>
    </citation>
    <scope>NUCLEOTIDE SEQUENCE [LARGE SCALE GENOMIC DNA]</scope>
    <source>
        <strain evidence="2 3">CBS 109695</strain>
    </source>
</reference>
<dbReference type="EMBL" id="KV417485">
    <property type="protein sequence ID" value="KZP32462.1"/>
    <property type="molecule type" value="Genomic_DNA"/>
</dbReference>
<dbReference type="AlphaFoldDB" id="A0A166V8P2"/>
<feature type="region of interest" description="Disordered" evidence="1">
    <location>
        <begin position="27"/>
        <end position="100"/>
    </location>
</feature>
<proteinExistence type="predicted"/>
<sequence>MLYPPFCPRRLPVPPACGSAPVHIPLGIKRTREPTRVRPPHHPYGTHITGRSSQTDGDCDEVRDEEAVESCLEYGNEHNSSGSGGSTRNQLRSSSSQPLDSIVDIHRLYPVVEPANQNKLSGSGEDTHVATILD</sequence>